<keyword evidence="2" id="KW-0472">Membrane</keyword>
<gene>
    <name evidence="4" type="ORF">NBH00_21945</name>
</gene>
<feature type="region of interest" description="Disordered" evidence="1">
    <location>
        <begin position="1"/>
        <end position="28"/>
    </location>
</feature>
<feature type="compositionally biased region" description="Basic and acidic residues" evidence="1">
    <location>
        <begin position="12"/>
        <end position="25"/>
    </location>
</feature>
<evidence type="ECO:0000256" key="2">
    <source>
        <dbReference type="SAM" id="Phobius"/>
    </source>
</evidence>
<dbReference type="PROSITE" id="PS51352">
    <property type="entry name" value="THIOREDOXIN_2"/>
    <property type="match status" value="1"/>
</dbReference>
<name>A0ABY5DSQ3_9ACTN</name>
<feature type="domain" description="Thioredoxin" evidence="3">
    <location>
        <begin position="81"/>
        <end position="234"/>
    </location>
</feature>
<evidence type="ECO:0000256" key="1">
    <source>
        <dbReference type="SAM" id="MobiDB-lite"/>
    </source>
</evidence>
<dbReference type="InterPro" id="IPR036249">
    <property type="entry name" value="Thioredoxin-like_sf"/>
</dbReference>
<dbReference type="InterPro" id="IPR000866">
    <property type="entry name" value="AhpC/TSA"/>
</dbReference>
<dbReference type="RefSeq" id="WP_254570705.1">
    <property type="nucleotide sequence ID" value="NZ_CP098502.1"/>
</dbReference>
<sequence length="240" mass="26006">MKENAKMQNQAEQKKERRREERLQREAQTQAAERARRLRTRIFGAVGAGVVLLLALFAISNSGGGSSAKTGGKYPYAVGQPGPGQPAAPISLPSTQGGQFSLAAERGKTVLLYFQEGLSCQPCWDQLSDLERQGSKVRALGIDRMISITTDELGQIRQKAADEGLNTPILSDSNLAVSKAYGANQFGMMGDSRDGHSFIIIGPDGRVRWRADYGGAPNYTMYVPVTRLLSDMRKGLRSGA</sequence>
<dbReference type="Proteomes" id="UP001056035">
    <property type="component" value="Chromosome"/>
</dbReference>
<keyword evidence="2" id="KW-1133">Transmembrane helix</keyword>
<reference evidence="4 5" key="1">
    <citation type="submission" date="2022-06" db="EMBL/GenBank/DDBJ databases">
        <title>Paraconexibacter antarcticus.</title>
        <authorList>
            <person name="Kim C.S."/>
        </authorList>
    </citation>
    <scope>NUCLEOTIDE SEQUENCE [LARGE SCALE GENOMIC DNA]</scope>
    <source>
        <strain evidence="4 5">02-257</strain>
    </source>
</reference>
<feature type="transmembrane region" description="Helical" evidence="2">
    <location>
        <begin position="42"/>
        <end position="60"/>
    </location>
</feature>
<accession>A0ABY5DSQ3</accession>
<evidence type="ECO:0000259" key="3">
    <source>
        <dbReference type="PROSITE" id="PS51352"/>
    </source>
</evidence>
<organism evidence="4 5">
    <name type="scientific">Paraconexibacter antarcticus</name>
    <dbReference type="NCBI Taxonomy" id="2949664"/>
    <lineage>
        <taxon>Bacteria</taxon>
        <taxon>Bacillati</taxon>
        <taxon>Actinomycetota</taxon>
        <taxon>Thermoleophilia</taxon>
        <taxon>Solirubrobacterales</taxon>
        <taxon>Paraconexibacteraceae</taxon>
        <taxon>Paraconexibacter</taxon>
    </lineage>
</organism>
<dbReference type="SUPFAM" id="SSF52833">
    <property type="entry name" value="Thioredoxin-like"/>
    <property type="match status" value="1"/>
</dbReference>
<protein>
    <submittedName>
        <fullName evidence="4">Peroxiredoxin family protein</fullName>
    </submittedName>
</protein>
<proteinExistence type="predicted"/>
<dbReference type="InterPro" id="IPR013766">
    <property type="entry name" value="Thioredoxin_domain"/>
</dbReference>
<dbReference type="Gene3D" id="3.40.30.10">
    <property type="entry name" value="Glutaredoxin"/>
    <property type="match status" value="1"/>
</dbReference>
<keyword evidence="5" id="KW-1185">Reference proteome</keyword>
<keyword evidence="2" id="KW-0812">Transmembrane</keyword>
<evidence type="ECO:0000313" key="5">
    <source>
        <dbReference type="Proteomes" id="UP001056035"/>
    </source>
</evidence>
<dbReference type="Pfam" id="PF00578">
    <property type="entry name" value="AhpC-TSA"/>
    <property type="match status" value="1"/>
</dbReference>
<evidence type="ECO:0000313" key="4">
    <source>
        <dbReference type="EMBL" id="UTI63991.1"/>
    </source>
</evidence>
<dbReference type="EMBL" id="CP098502">
    <property type="protein sequence ID" value="UTI63991.1"/>
    <property type="molecule type" value="Genomic_DNA"/>
</dbReference>